<dbReference type="Proteomes" id="UP000245263">
    <property type="component" value="Chromosome 1"/>
</dbReference>
<name>A0ABM7URI0_9LEPT</name>
<evidence type="ECO:0000313" key="2">
    <source>
        <dbReference type="Proteomes" id="UP000245263"/>
    </source>
</evidence>
<protein>
    <submittedName>
        <fullName evidence="1">Uncharacterized protein</fullName>
    </submittedName>
</protein>
<dbReference type="EMBL" id="AP025028">
    <property type="protein sequence ID" value="BDA77835.1"/>
    <property type="molecule type" value="Genomic_DNA"/>
</dbReference>
<reference evidence="1 2" key="1">
    <citation type="submission" date="2021-08" db="EMBL/GenBank/DDBJ databases">
        <title>Complete genome sequence of Leptospira kobayashii strain E30.</title>
        <authorList>
            <person name="Nakao R."/>
            <person name="Nakamura S."/>
            <person name="Masuzawa T."/>
            <person name="Koizumi N."/>
        </authorList>
    </citation>
    <scope>NUCLEOTIDE SEQUENCE [LARGE SCALE GENOMIC DNA]</scope>
    <source>
        <strain evidence="1 2">E30</strain>
    </source>
</reference>
<organism evidence="1 2">
    <name type="scientific">Leptospira kobayashii</name>
    <dbReference type="NCBI Taxonomy" id="1917830"/>
    <lineage>
        <taxon>Bacteria</taxon>
        <taxon>Pseudomonadati</taxon>
        <taxon>Spirochaetota</taxon>
        <taxon>Spirochaetia</taxon>
        <taxon>Leptospirales</taxon>
        <taxon>Leptospiraceae</taxon>
        <taxon>Leptospira</taxon>
    </lineage>
</organism>
<sequence>MKKITENHPITLQREGDMVSRTHWVAGLVPHPNRAGKNKPTLIRKPAILSEHNSRSKINPREKDA</sequence>
<gene>
    <name evidence="1" type="ORF">LPTSP3_g07650</name>
</gene>
<keyword evidence="2" id="KW-1185">Reference proteome</keyword>
<proteinExistence type="predicted"/>
<evidence type="ECO:0000313" key="1">
    <source>
        <dbReference type="EMBL" id="BDA77835.1"/>
    </source>
</evidence>
<accession>A0ABM7URI0</accession>
<dbReference type="RefSeq" id="WP_109020716.1">
    <property type="nucleotide sequence ID" value="NZ_AP025028.1"/>
</dbReference>